<evidence type="ECO:0000313" key="1">
    <source>
        <dbReference type="EMBL" id="GAA4463562.1"/>
    </source>
</evidence>
<protein>
    <submittedName>
        <fullName evidence="1">Uncharacterized protein</fullName>
    </submittedName>
</protein>
<accession>A0ABP8N9H0</accession>
<dbReference type="PROSITE" id="PS51257">
    <property type="entry name" value="PROKAR_LIPOPROTEIN"/>
    <property type="match status" value="1"/>
</dbReference>
<sequence>MKRFAILPLVSLVLISCEGKKLDMGQVHRYNDTIPTIIPNLSTVQTRVDDNEQLKLLVGSPRFYHETPDKMQAAAIKAGQAALVVFGDGLKTGTLIVTKELEDHLEDPEDGIKVDMKIDSLKKAMAPGK</sequence>
<keyword evidence="2" id="KW-1185">Reference proteome</keyword>
<proteinExistence type="predicted"/>
<gene>
    <name evidence="1" type="ORF">GCM10023093_12310</name>
</gene>
<dbReference type="Proteomes" id="UP001500067">
    <property type="component" value="Unassembled WGS sequence"/>
</dbReference>
<dbReference type="RefSeq" id="WP_345080141.1">
    <property type="nucleotide sequence ID" value="NZ_BAABFA010000008.1"/>
</dbReference>
<dbReference type="EMBL" id="BAABFA010000008">
    <property type="protein sequence ID" value="GAA4463562.1"/>
    <property type="molecule type" value="Genomic_DNA"/>
</dbReference>
<name>A0ABP8N9H0_9BACT</name>
<comment type="caution">
    <text evidence="1">The sequence shown here is derived from an EMBL/GenBank/DDBJ whole genome shotgun (WGS) entry which is preliminary data.</text>
</comment>
<reference evidence="2" key="1">
    <citation type="journal article" date="2019" name="Int. J. Syst. Evol. Microbiol.">
        <title>The Global Catalogue of Microorganisms (GCM) 10K type strain sequencing project: providing services to taxonomists for standard genome sequencing and annotation.</title>
        <authorList>
            <consortium name="The Broad Institute Genomics Platform"/>
            <consortium name="The Broad Institute Genome Sequencing Center for Infectious Disease"/>
            <person name="Wu L."/>
            <person name="Ma J."/>
        </authorList>
    </citation>
    <scope>NUCLEOTIDE SEQUENCE [LARGE SCALE GENOMIC DNA]</scope>
    <source>
        <strain evidence="2">JCM 32105</strain>
    </source>
</reference>
<evidence type="ECO:0000313" key="2">
    <source>
        <dbReference type="Proteomes" id="UP001500067"/>
    </source>
</evidence>
<organism evidence="1 2">
    <name type="scientific">Nemorincola caseinilytica</name>
    <dbReference type="NCBI Taxonomy" id="2054315"/>
    <lineage>
        <taxon>Bacteria</taxon>
        <taxon>Pseudomonadati</taxon>
        <taxon>Bacteroidota</taxon>
        <taxon>Chitinophagia</taxon>
        <taxon>Chitinophagales</taxon>
        <taxon>Chitinophagaceae</taxon>
        <taxon>Nemorincola</taxon>
    </lineage>
</organism>